<reference evidence="2" key="1">
    <citation type="submission" date="2017-01" db="EMBL/GenBank/DDBJ databases">
        <authorList>
            <person name="Assis F.L."/>
            <person name="Abrahao J.S."/>
            <person name="Silva L."/>
            <person name="Khalil J.B."/>
            <person name="Rodrigues R."/>
            <person name="Silva L.S."/>
            <person name="Arantes T."/>
            <person name="Boratto P."/>
            <person name="Andrade M."/>
            <person name="Kroon E.G."/>
            <person name="Ribeiro B."/>
            <person name="Bergier I."/>
            <person name="Seligmann H."/>
            <person name="Ghigo E."/>
            <person name="Colson P."/>
            <person name="Levasseur A."/>
            <person name="Raoult D."/>
            <person name="Scola B.L."/>
        </authorList>
    </citation>
    <scope>NUCLEOTIDE SEQUENCE</scope>
    <source>
        <strain evidence="2">Soda lake</strain>
    </source>
</reference>
<sequence length="201" mass="23271">MSNSLLAKALIIFVYLVIIIMIPLFLDYLFKLTVRKNRKNKILSLAKSKSLETDKPLIVFNNNNNGVVINKDGTLEEFSGDIIEIINQMADNSCVMIVSETLEYIGNNESINNDEVLTQTINQLNTVTGGDIYFVNIEKNSPRVFWDYNIKNVMDKSFYLPNDNLSWTKPNELQKNIQKLYFYVFKIIPYNFFAYDPIIKV</sequence>
<keyword evidence="1" id="KW-0472">Membrane</keyword>
<dbReference type="GeneID" id="80518917"/>
<name>A0A6N1NSQ5_9VIRU</name>
<keyword evidence="1" id="KW-0812">Transmembrane</keyword>
<dbReference type="EMBL" id="KY523104">
    <property type="protein sequence ID" value="QKU35487.1"/>
    <property type="molecule type" value="Genomic_DNA"/>
</dbReference>
<keyword evidence="1" id="KW-1133">Transmembrane helix</keyword>
<evidence type="ECO:0000313" key="2">
    <source>
        <dbReference type="EMBL" id="QKU35487.1"/>
    </source>
</evidence>
<reference evidence="2" key="2">
    <citation type="journal article" date="2018" name="Nat. Commun.">
        <title>Tailed giant Tupanvirus possesses the most complete translational apparatus of the known virosphere.</title>
        <authorList>
            <person name="Abrahao J."/>
            <person name="Silva L."/>
            <person name="Silva L.S."/>
            <person name="Khalil J.Y.B."/>
            <person name="Rodrigues R."/>
            <person name="Arantes T."/>
            <person name="Assis F."/>
            <person name="Boratto P."/>
            <person name="Andrade M."/>
            <person name="Kroon E.G."/>
            <person name="Ribeiro B."/>
            <person name="Bergier I."/>
            <person name="Seligmann H."/>
            <person name="Ghigo E."/>
            <person name="Colson P."/>
            <person name="Levasseur A."/>
            <person name="Kroemer G."/>
            <person name="Raoult D."/>
            <person name="La Scola B."/>
        </authorList>
    </citation>
    <scope>NUCLEOTIDE SEQUENCE [LARGE SCALE GENOMIC DNA]</scope>
    <source>
        <strain evidence="2">Soda lake</strain>
    </source>
</reference>
<feature type="transmembrane region" description="Helical" evidence="1">
    <location>
        <begin position="6"/>
        <end position="30"/>
    </location>
</feature>
<organism evidence="2">
    <name type="scientific">Tupanvirus soda lake</name>
    <dbReference type="NCBI Taxonomy" id="2126985"/>
    <lineage>
        <taxon>Viruses</taxon>
        <taxon>Varidnaviria</taxon>
        <taxon>Bamfordvirae</taxon>
        <taxon>Nucleocytoviricota</taxon>
        <taxon>Megaviricetes</taxon>
        <taxon>Imitervirales</taxon>
        <taxon>Mimiviridae</taxon>
        <taxon>Megamimivirinae</taxon>
        <taxon>Tupanvirus</taxon>
        <taxon>Tupanvirus salinum</taxon>
    </lineage>
</organism>
<proteinExistence type="predicted"/>
<dbReference type="RefSeq" id="YP_010782153.1">
    <property type="nucleotide sequence ID" value="NC_075039.1"/>
</dbReference>
<protein>
    <submittedName>
        <fullName evidence="2">Uncharacterized protein</fullName>
    </submittedName>
</protein>
<evidence type="ECO:0000256" key="1">
    <source>
        <dbReference type="SAM" id="Phobius"/>
    </source>
</evidence>
<dbReference type="KEGG" id="vg:80518917"/>
<accession>A0A6N1NSQ5</accession>